<reference evidence="3" key="1">
    <citation type="journal article" date="2019" name="Gigascience">
        <title>De novo genome assembly of the endangered Acer yangbiense, a plant species with extremely small populations endemic to Yunnan Province, China.</title>
        <authorList>
            <person name="Yang J."/>
            <person name="Wariss H.M."/>
            <person name="Tao L."/>
            <person name="Zhang R."/>
            <person name="Yun Q."/>
            <person name="Hollingsworth P."/>
            <person name="Dao Z."/>
            <person name="Luo G."/>
            <person name="Guo H."/>
            <person name="Ma Y."/>
            <person name="Sun W."/>
        </authorList>
    </citation>
    <scope>NUCLEOTIDE SEQUENCE [LARGE SCALE GENOMIC DNA]</scope>
    <source>
        <strain evidence="3">cv. Malutang</strain>
    </source>
</reference>
<name>A0A5C7HTM5_9ROSI</name>
<dbReference type="AlphaFoldDB" id="A0A5C7HTM5"/>
<dbReference type="Pfam" id="PF03108">
    <property type="entry name" value="DBD_Tnp_Mut"/>
    <property type="match status" value="1"/>
</dbReference>
<sequence length="579" mass="65284">MGLDILKIYVTIDTKVVELGSCDADHISMIVLLHMLYEKQTGSEKVPEDDYNFSGFEQNLFGDNEGDHYYEDDHYYKGDNEYQVELGDEAGEVGLGDEFGNDDSLDVGEVPAIKALAVLHEVLEEACEVMDDGQIHGLLERYQSKSDDEYCSNSGDEVSGAKLTRVIKSNSFKQLGFNFNKVKNDKTRLTWACMAKGCPWRLHTSNVGDETTMQVKTYKNEHNCHWIYKSNEARAKWIAGKFQDLVISNPRIQACVISHLLRDQFNVIVDTQRLYKAKKRALDVLLKDHEACFKHLRAYAIMVLQCNPGSVAYIHLLENTTTFQRIFVSFKTQRKGFLEGCRPFLGLDGCHLNGPYGGILLLAIALNANNGLYPFTYCICEGETFLNWSWFCVRRIYANFRTAYGGQKLRTLFWRAFKTVDKYEFKKCLANIGTINIKAMAYLANIEPCHWSMHAFDASIKCESVTNNMTEAFNISGVPCSHALAVIRHHYGVNGDEGNLAKFIDPMLSKSAYLRTNSMIHPISDLCVWADLETSLVEATPVKRSCKSENIPIVTKRKKVSMITDDVSVSSSQGATTSS</sequence>
<evidence type="ECO:0000313" key="2">
    <source>
        <dbReference type="EMBL" id="TXG60270.1"/>
    </source>
</evidence>
<keyword evidence="3" id="KW-1185">Reference proteome</keyword>
<dbReference type="OrthoDB" id="1679378at2759"/>
<dbReference type="Proteomes" id="UP000323000">
    <property type="component" value="Chromosome 6"/>
</dbReference>
<gene>
    <name evidence="2" type="ORF">EZV62_014843</name>
</gene>
<organism evidence="2 3">
    <name type="scientific">Acer yangbiense</name>
    <dbReference type="NCBI Taxonomy" id="1000413"/>
    <lineage>
        <taxon>Eukaryota</taxon>
        <taxon>Viridiplantae</taxon>
        <taxon>Streptophyta</taxon>
        <taxon>Embryophyta</taxon>
        <taxon>Tracheophyta</taxon>
        <taxon>Spermatophyta</taxon>
        <taxon>Magnoliopsida</taxon>
        <taxon>eudicotyledons</taxon>
        <taxon>Gunneridae</taxon>
        <taxon>Pentapetalae</taxon>
        <taxon>rosids</taxon>
        <taxon>malvids</taxon>
        <taxon>Sapindales</taxon>
        <taxon>Sapindaceae</taxon>
        <taxon>Hippocastanoideae</taxon>
        <taxon>Acereae</taxon>
        <taxon>Acer</taxon>
    </lineage>
</organism>
<dbReference type="EMBL" id="VAHF01000006">
    <property type="protein sequence ID" value="TXG60270.1"/>
    <property type="molecule type" value="Genomic_DNA"/>
</dbReference>
<comment type="caution">
    <text evidence="2">The sequence shown here is derived from an EMBL/GenBank/DDBJ whole genome shotgun (WGS) entry which is preliminary data.</text>
</comment>
<dbReference type="InterPro" id="IPR004332">
    <property type="entry name" value="Transposase_MuDR"/>
</dbReference>
<feature type="domain" description="Transposase MuDR plant" evidence="1">
    <location>
        <begin position="177"/>
        <end position="215"/>
    </location>
</feature>
<dbReference type="PANTHER" id="PTHR31973">
    <property type="entry name" value="POLYPROTEIN, PUTATIVE-RELATED"/>
    <property type="match status" value="1"/>
</dbReference>
<accession>A0A5C7HTM5</accession>
<protein>
    <recommendedName>
        <fullName evidence="1">Transposase MuDR plant domain-containing protein</fullName>
    </recommendedName>
</protein>
<proteinExistence type="predicted"/>
<dbReference type="PANTHER" id="PTHR31973:SF187">
    <property type="entry name" value="MUTATOR TRANSPOSASE MUDRA PROTEIN"/>
    <property type="match status" value="1"/>
</dbReference>
<evidence type="ECO:0000313" key="3">
    <source>
        <dbReference type="Proteomes" id="UP000323000"/>
    </source>
</evidence>
<evidence type="ECO:0000259" key="1">
    <source>
        <dbReference type="Pfam" id="PF03108"/>
    </source>
</evidence>